<keyword evidence="1" id="KW-0812">Transmembrane</keyword>
<dbReference type="RefSeq" id="XP_040701411.1">
    <property type="nucleotide sequence ID" value="XM_040845013.1"/>
</dbReference>
<feature type="transmembrane region" description="Helical" evidence="1">
    <location>
        <begin position="15"/>
        <end position="38"/>
    </location>
</feature>
<dbReference type="OrthoDB" id="4504921at2759"/>
<feature type="transmembrane region" description="Helical" evidence="1">
    <location>
        <begin position="50"/>
        <end position="75"/>
    </location>
</feature>
<keyword evidence="1" id="KW-0472">Membrane</keyword>
<protein>
    <submittedName>
        <fullName evidence="2">Uncharacterized protein</fullName>
    </submittedName>
</protein>
<feature type="transmembrane region" description="Helical" evidence="1">
    <location>
        <begin position="244"/>
        <end position="274"/>
    </location>
</feature>
<feature type="transmembrane region" description="Helical" evidence="1">
    <location>
        <begin position="131"/>
        <end position="157"/>
    </location>
</feature>
<organism evidence="2 3">
    <name type="scientific">Aspergillus sydowii CBS 593.65</name>
    <dbReference type="NCBI Taxonomy" id="1036612"/>
    <lineage>
        <taxon>Eukaryota</taxon>
        <taxon>Fungi</taxon>
        <taxon>Dikarya</taxon>
        <taxon>Ascomycota</taxon>
        <taxon>Pezizomycotina</taxon>
        <taxon>Eurotiomycetes</taxon>
        <taxon>Eurotiomycetidae</taxon>
        <taxon>Eurotiales</taxon>
        <taxon>Aspergillaceae</taxon>
        <taxon>Aspergillus</taxon>
        <taxon>Aspergillus subgen. Nidulantes</taxon>
    </lineage>
</organism>
<evidence type="ECO:0000256" key="1">
    <source>
        <dbReference type="SAM" id="Phobius"/>
    </source>
</evidence>
<keyword evidence="1" id="KW-1133">Transmembrane helix</keyword>
<keyword evidence="3" id="KW-1185">Reference proteome</keyword>
<feature type="transmembrane region" description="Helical" evidence="1">
    <location>
        <begin position="211"/>
        <end position="238"/>
    </location>
</feature>
<accession>A0A1L9TDY9</accession>
<feature type="transmembrane region" description="Helical" evidence="1">
    <location>
        <begin position="95"/>
        <end position="119"/>
    </location>
</feature>
<feature type="transmembrane region" description="Helical" evidence="1">
    <location>
        <begin position="169"/>
        <end position="190"/>
    </location>
</feature>
<proteinExistence type="predicted"/>
<evidence type="ECO:0000313" key="2">
    <source>
        <dbReference type="EMBL" id="OJJ57605.1"/>
    </source>
</evidence>
<dbReference type="VEuPathDB" id="FungiDB:ASPSYDRAFT_32744"/>
<dbReference type="EMBL" id="KV878588">
    <property type="protein sequence ID" value="OJJ57605.1"/>
    <property type="molecule type" value="Genomic_DNA"/>
</dbReference>
<dbReference type="Proteomes" id="UP000184356">
    <property type="component" value="Unassembled WGS sequence"/>
</dbReference>
<sequence>MAERIDISTGGVTQAITAFDGICMIVLLTCVGYTARLVHRGRGRPRTLPLWATLSCFIAWIIYLALDVVNFVAISTNQNPSSVISNGGQSVFFTGFQWLATCLTFHVVYALVHLMLAETTRPSTPWQKTRVFHWVCFALVVVAACLSFIVLCVVSTSTRGKGDSAVPDAYGPIQATCAVVAWIASIENMSWSIFVGVRHPRCLRGHIHPTLLLMTATVFWSISNCLIAIEIVFVSLLIPDGTIFNVSLILGGSIRILGALSRIMYWAAIVIFCFRYTSIQNEGGLGSGKDEALDSLNQKEDEGVENDIQMVCYEADSKAFIAELPGDFNQVCEAESHQIAEMGSSEKYELPDFQSLGVKEDKKVSVTEAAKV</sequence>
<name>A0A1L9TDY9_9EURO</name>
<gene>
    <name evidence="2" type="ORF">ASPSYDRAFT_32744</name>
</gene>
<dbReference type="GeneID" id="63761086"/>
<dbReference type="AlphaFoldDB" id="A0A1L9TDY9"/>
<reference evidence="3" key="1">
    <citation type="journal article" date="2017" name="Genome Biol.">
        <title>Comparative genomics reveals high biological diversity and specific adaptations in the industrially and medically important fungal genus Aspergillus.</title>
        <authorList>
            <person name="de Vries R.P."/>
            <person name="Riley R."/>
            <person name="Wiebenga A."/>
            <person name="Aguilar-Osorio G."/>
            <person name="Amillis S."/>
            <person name="Uchima C.A."/>
            <person name="Anderluh G."/>
            <person name="Asadollahi M."/>
            <person name="Askin M."/>
            <person name="Barry K."/>
            <person name="Battaglia E."/>
            <person name="Bayram O."/>
            <person name="Benocci T."/>
            <person name="Braus-Stromeyer S.A."/>
            <person name="Caldana C."/>
            <person name="Canovas D."/>
            <person name="Cerqueira G.C."/>
            <person name="Chen F."/>
            <person name="Chen W."/>
            <person name="Choi C."/>
            <person name="Clum A."/>
            <person name="Dos Santos R.A."/>
            <person name="Damasio A.R."/>
            <person name="Diallinas G."/>
            <person name="Emri T."/>
            <person name="Fekete E."/>
            <person name="Flipphi M."/>
            <person name="Freyberg S."/>
            <person name="Gallo A."/>
            <person name="Gournas C."/>
            <person name="Habgood R."/>
            <person name="Hainaut M."/>
            <person name="Harispe M.L."/>
            <person name="Henrissat B."/>
            <person name="Hilden K.S."/>
            <person name="Hope R."/>
            <person name="Hossain A."/>
            <person name="Karabika E."/>
            <person name="Karaffa L."/>
            <person name="Karanyi Z."/>
            <person name="Krasevec N."/>
            <person name="Kuo A."/>
            <person name="Kusch H."/>
            <person name="LaButti K."/>
            <person name="Lagendijk E.L."/>
            <person name="Lapidus A."/>
            <person name="Levasseur A."/>
            <person name="Lindquist E."/>
            <person name="Lipzen A."/>
            <person name="Logrieco A.F."/>
            <person name="MacCabe A."/>
            <person name="Maekelae M.R."/>
            <person name="Malavazi I."/>
            <person name="Melin P."/>
            <person name="Meyer V."/>
            <person name="Mielnichuk N."/>
            <person name="Miskei M."/>
            <person name="Molnar A.P."/>
            <person name="Mule G."/>
            <person name="Ngan C.Y."/>
            <person name="Orejas M."/>
            <person name="Orosz E."/>
            <person name="Ouedraogo J.P."/>
            <person name="Overkamp K.M."/>
            <person name="Park H.-S."/>
            <person name="Perrone G."/>
            <person name="Piumi F."/>
            <person name="Punt P.J."/>
            <person name="Ram A.F."/>
            <person name="Ramon A."/>
            <person name="Rauscher S."/>
            <person name="Record E."/>
            <person name="Riano-Pachon D.M."/>
            <person name="Robert V."/>
            <person name="Roehrig J."/>
            <person name="Ruller R."/>
            <person name="Salamov A."/>
            <person name="Salih N.S."/>
            <person name="Samson R.A."/>
            <person name="Sandor E."/>
            <person name="Sanguinetti M."/>
            <person name="Schuetze T."/>
            <person name="Sepcic K."/>
            <person name="Shelest E."/>
            <person name="Sherlock G."/>
            <person name="Sophianopoulou V."/>
            <person name="Squina F.M."/>
            <person name="Sun H."/>
            <person name="Susca A."/>
            <person name="Todd R.B."/>
            <person name="Tsang A."/>
            <person name="Unkles S.E."/>
            <person name="van de Wiele N."/>
            <person name="van Rossen-Uffink D."/>
            <person name="Oliveira J.V."/>
            <person name="Vesth T.C."/>
            <person name="Visser J."/>
            <person name="Yu J.-H."/>
            <person name="Zhou M."/>
            <person name="Andersen M.R."/>
            <person name="Archer D.B."/>
            <person name="Baker S.E."/>
            <person name="Benoit I."/>
            <person name="Brakhage A.A."/>
            <person name="Braus G.H."/>
            <person name="Fischer R."/>
            <person name="Frisvad J.C."/>
            <person name="Goldman G.H."/>
            <person name="Houbraken J."/>
            <person name="Oakley B."/>
            <person name="Pocsi I."/>
            <person name="Scazzocchio C."/>
            <person name="Seiboth B."/>
            <person name="vanKuyk P.A."/>
            <person name="Wortman J."/>
            <person name="Dyer P.S."/>
            <person name="Grigoriev I.V."/>
        </authorList>
    </citation>
    <scope>NUCLEOTIDE SEQUENCE [LARGE SCALE GENOMIC DNA]</scope>
    <source>
        <strain evidence="3">CBS 593.65</strain>
    </source>
</reference>
<evidence type="ECO:0000313" key="3">
    <source>
        <dbReference type="Proteomes" id="UP000184356"/>
    </source>
</evidence>